<feature type="compositionally biased region" description="Basic residues" evidence="11">
    <location>
        <begin position="212"/>
        <end position="234"/>
    </location>
</feature>
<sequence>MSARRLAKEQPDYKMSASATKQIKAWMKKYPKDRSRSAMIPALWIIQKDVARQSGAGGWLPEAALRALGDMLDTPYIRIYEVATFYTMFNLQPVGKHHIQVCGTTPCWLRGAGDITKVCTDKIGPKGGVSDDGQFSWIEVECLGACTNAPMLQISNVDGDDYYEDLTIESFTALLDDLATGKKIEPGPQNSRHTSEAEGGAGSLTTKGLYNKVKKKKLPNSKSSKRAPKKKVTS</sequence>
<feature type="binding site" evidence="10">
    <location>
        <position position="102"/>
    </location>
    <ligand>
        <name>[2Fe-2S] cluster</name>
        <dbReference type="ChEBI" id="CHEBI:190135"/>
    </ligand>
</feature>
<reference evidence="12" key="1">
    <citation type="journal article" date="2020" name="mSystems">
        <title>Genome- and Community-Level Interaction Insights into Carbon Utilization and Element Cycling Functions of Hydrothermarchaeota in Hydrothermal Sediment.</title>
        <authorList>
            <person name="Zhou Z."/>
            <person name="Liu Y."/>
            <person name="Xu W."/>
            <person name="Pan J."/>
            <person name="Luo Z.H."/>
            <person name="Li M."/>
        </authorList>
    </citation>
    <scope>NUCLEOTIDE SEQUENCE [LARGE SCALE GENOMIC DNA]</scope>
    <source>
        <strain evidence="12">HyVt-489</strain>
    </source>
</reference>
<evidence type="ECO:0000313" key="12">
    <source>
        <dbReference type="EMBL" id="HFB55225.1"/>
    </source>
</evidence>
<dbReference type="Pfam" id="PF01257">
    <property type="entry name" value="2Fe-2S_thioredx"/>
    <property type="match status" value="1"/>
</dbReference>
<comment type="caution">
    <text evidence="12">The sequence shown here is derived from an EMBL/GenBank/DDBJ whole genome shotgun (WGS) entry which is preliminary data.</text>
</comment>
<evidence type="ECO:0000256" key="1">
    <source>
        <dbReference type="ARBA" id="ARBA00010643"/>
    </source>
</evidence>
<dbReference type="GO" id="GO:0008324">
    <property type="term" value="F:monoatomic cation transmembrane transporter activity"/>
    <property type="evidence" value="ECO:0007669"/>
    <property type="project" value="UniProtKB-ARBA"/>
</dbReference>
<dbReference type="GO" id="GO:0003954">
    <property type="term" value="F:NADH dehydrogenase activity"/>
    <property type="evidence" value="ECO:0007669"/>
    <property type="project" value="TreeGrafter"/>
</dbReference>
<evidence type="ECO:0000256" key="7">
    <source>
        <dbReference type="ARBA" id="ARBA00023027"/>
    </source>
</evidence>
<dbReference type="GO" id="GO:0098662">
    <property type="term" value="P:inorganic cation transmembrane transport"/>
    <property type="evidence" value="ECO:0007669"/>
    <property type="project" value="UniProtKB-ARBA"/>
</dbReference>
<dbReference type="SUPFAM" id="SSF52833">
    <property type="entry name" value="Thioredoxin-like"/>
    <property type="match status" value="1"/>
</dbReference>
<dbReference type="GO" id="GO:0031090">
    <property type="term" value="C:organelle membrane"/>
    <property type="evidence" value="ECO:0007669"/>
    <property type="project" value="UniProtKB-ARBA"/>
</dbReference>
<dbReference type="Proteomes" id="UP000886042">
    <property type="component" value="Unassembled WGS sequence"/>
</dbReference>
<feature type="binding site" evidence="10">
    <location>
        <position position="107"/>
    </location>
    <ligand>
        <name>[2Fe-2S] cluster</name>
        <dbReference type="ChEBI" id="CHEBI:190135"/>
    </ligand>
</feature>
<dbReference type="NCBIfam" id="TIGR01958">
    <property type="entry name" value="nuoE_fam"/>
    <property type="match status" value="1"/>
</dbReference>
<dbReference type="InterPro" id="IPR036249">
    <property type="entry name" value="Thioredoxin-like_sf"/>
</dbReference>
<dbReference type="GO" id="GO:0046872">
    <property type="term" value="F:metal ion binding"/>
    <property type="evidence" value="ECO:0007669"/>
    <property type="project" value="UniProtKB-KW"/>
</dbReference>
<evidence type="ECO:0000256" key="8">
    <source>
        <dbReference type="ARBA" id="ARBA00034078"/>
    </source>
</evidence>
<comment type="catalytic activity">
    <reaction evidence="9">
        <text>a quinone + NADH + 5 H(+)(in) = a quinol + NAD(+) + 4 H(+)(out)</text>
        <dbReference type="Rhea" id="RHEA:57888"/>
        <dbReference type="ChEBI" id="CHEBI:15378"/>
        <dbReference type="ChEBI" id="CHEBI:24646"/>
        <dbReference type="ChEBI" id="CHEBI:57540"/>
        <dbReference type="ChEBI" id="CHEBI:57945"/>
        <dbReference type="ChEBI" id="CHEBI:132124"/>
    </reaction>
</comment>
<dbReference type="PANTHER" id="PTHR10371:SF3">
    <property type="entry name" value="NADH DEHYDROGENASE [UBIQUINONE] FLAVOPROTEIN 2, MITOCHONDRIAL"/>
    <property type="match status" value="1"/>
</dbReference>
<evidence type="ECO:0000256" key="6">
    <source>
        <dbReference type="ARBA" id="ARBA00023014"/>
    </source>
</evidence>
<evidence type="ECO:0000256" key="2">
    <source>
        <dbReference type="ARBA" id="ARBA00022714"/>
    </source>
</evidence>
<dbReference type="PANTHER" id="PTHR10371">
    <property type="entry name" value="NADH DEHYDROGENASE UBIQUINONE FLAVOPROTEIN 2, MITOCHONDRIAL"/>
    <property type="match status" value="1"/>
</dbReference>
<evidence type="ECO:0000256" key="5">
    <source>
        <dbReference type="ARBA" id="ARBA00023004"/>
    </source>
</evidence>
<dbReference type="PROSITE" id="PS01099">
    <property type="entry name" value="COMPLEX1_24K"/>
    <property type="match status" value="1"/>
</dbReference>
<gene>
    <name evidence="12" type="primary">nuoE</name>
    <name evidence="12" type="ORF">ENJ46_04800</name>
</gene>
<organism evidence="12">
    <name type="scientific">Hellea balneolensis</name>
    <dbReference type="NCBI Taxonomy" id="287478"/>
    <lineage>
        <taxon>Bacteria</taxon>
        <taxon>Pseudomonadati</taxon>
        <taxon>Pseudomonadota</taxon>
        <taxon>Alphaproteobacteria</taxon>
        <taxon>Maricaulales</taxon>
        <taxon>Robiginitomaculaceae</taxon>
        <taxon>Hellea</taxon>
    </lineage>
</organism>
<dbReference type="EMBL" id="DRMN01000317">
    <property type="protein sequence ID" value="HFB55225.1"/>
    <property type="molecule type" value="Genomic_DNA"/>
</dbReference>
<protein>
    <submittedName>
        <fullName evidence="12">NADH-quinone oxidoreductase subunit E</fullName>
    </submittedName>
</protein>
<dbReference type="InterPro" id="IPR042128">
    <property type="entry name" value="NuoE_dom"/>
</dbReference>
<feature type="binding site" evidence="10">
    <location>
        <position position="146"/>
    </location>
    <ligand>
        <name>[2Fe-2S] cluster</name>
        <dbReference type="ChEBI" id="CHEBI:190135"/>
    </ligand>
</feature>
<comment type="cofactor">
    <cofactor evidence="10">
        <name>[2Fe-2S] cluster</name>
        <dbReference type="ChEBI" id="CHEBI:190135"/>
    </cofactor>
    <text evidence="10">Binds 1 [2Fe-2S] cluster.</text>
</comment>
<dbReference type="CDD" id="cd03064">
    <property type="entry name" value="TRX_Fd_NuoE"/>
    <property type="match status" value="1"/>
</dbReference>
<comment type="similarity">
    <text evidence="1">Belongs to the complex I 24 kDa subunit family.</text>
</comment>
<dbReference type="Gene3D" id="1.10.10.1590">
    <property type="entry name" value="NADH-quinone oxidoreductase subunit E"/>
    <property type="match status" value="1"/>
</dbReference>
<dbReference type="AlphaFoldDB" id="A0A7C3CCP0"/>
<dbReference type="GO" id="GO:0098796">
    <property type="term" value="C:membrane protein complex"/>
    <property type="evidence" value="ECO:0007669"/>
    <property type="project" value="UniProtKB-ARBA"/>
</dbReference>
<feature type="binding site" evidence="10">
    <location>
        <position position="142"/>
    </location>
    <ligand>
        <name>[2Fe-2S] cluster</name>
        <dbReference type="ChEBI" id="CHEBI:190135"/>
    </ligand>
</feature>
<evidence type="ECO:0000256" key="9">
    <source>
        <dbReference type="ARBA" id="ARBA00047712"/>
    </source>
</evidence>
<evidence type="ECO:0000256" key="10">
    <source>
        <dbReference type="PIRSR" id="PIRSR000216-1"/>
    </source>
</evidence>
<dbReference type="PIRSF" id="PIRSF000216">
    <property type="entry name" value="NADH_DH_24kDa"/>
    <property type="match status" value="1"/>
</dbReference>
<keyword evidence="7" id="KW-0520">NAD</keyword>
<dbReference type="GO" id="GO:0051537">
    <property type="term" value="F:2 iron, 2 sulfur cluster binding"/>
    <property type="evidence" value="ECO:0007669"/>
    <property type="project" value="UniProtKB-KW"/>
</dbReference>
<dbReference type="InterPro" id="IPR002023">
    <property type="entry name" value="NuoE-like"/>
</dbReference>
<keyword evidence="2 10" id="KW-0001">2Fe-2S</keyword>
<keyword evidence="6 10" id="KW-0411">Iron-sulfur</keyword>
<accession>A0A7C3CCP0</accession>
<evidence type="ECO:0000256" key="3">
    <source>
        <dbReference type="ARBA" id="ARBA00022723"/>
    </source>
</evidence>
<dbReference type="FunFam" id="1.10.10.1590:FF:000001">
    <property type="entry name" value="NADH-quinone oxidoreductase subunit E"/>
    <property type="match status" value="1"/>
</dbReference>
<dbReference type="GO" id="GO:0022890">
    <property type="term" value="F:inorganic cation transmembrane transporter activity"/>
    <property type="evidence" value="ECO:0007669"/>
    <property type="project" value="UniProtKB-ARBA"/>
</dbReference>
<dbReference type="InterPro" id="IPR041921">
    <property type="entry name" value="NuoE_N"/>
</dbReference>
<proteinExistence type="inferred from homology"/>
<feature type="region of interest" description="Disordered" evidence="11">
    <location>
        <begin position="182"/>
        <end position="234"/>
    </location>
</feature>
<dbReference type="GO" id="GO:0031967">
    <property type="term" value="C:organelle envelope"/>
    <property type="evidence" value="ECO:0007669"/>
    <property type="project" value="UniProtKB-ARBA"/>
</dbReference>
<keyword evidence="5 10" id="KW-0408">Iron</keyword>
<evidence type="ECO:0000256" key="4">
    <source>
        <dbReference type="ARBA" id="ARBA00022967"/>
    </source>
</evidence>
<name>A0A7C3CCP0_9PROT</name>
<evidence type="ECO:0000256" key="11">
    <source>
        <dbReference type="SAM" id="MobiDB-lite"/>
    </source>
</evidence>
<dbReference type="Gene3D" id="3.40.30.10">
    <property type="entry name" value="Glutaredoxin"/>
    <property type="match status" value="1"/>
</dbReference>
<comment type="cofactor">
    <cofactor evidence="8">
        <name>[2Fe-2S] cluster</name>
        <dbReference type="ChEBI" id="CHEBI:190135"/>
    </cofactor>
</comment>
<keyword evidence="4" id="KW-1278">Translocase</keyword>
<dbReference type="GO" id="GO:1902494">
    <property type="term" value="C:catalytic complex"/>
    <property type="evidence" value="ECO:0007669"/>
    <property type="project" value="UniProtKB-ARBA"/>
</dbReference>
<keyword evidence="3 10" id="KW-0479">Metal-binding</keyword>
<dbReference type="FunFam" id="3.40.30.10:FF:000022">
    <property type="entry name" value="NADH dehydrogenase flavoprotein 2, mitochondrial"/>
    <property type="match status" value="1"/>
</dbReference>
<dbReference type="GO" id="GO:0022804">
    <property type="term" value="F:active transmembrane transporter activity"/>
    <property type="evidence" value="ECO:0007669"/>
    <property type="project" value="UniProtKB-ARBA"/>
</dbReference>